<feature type="transmembrane region" description="Helical" evidence="8">
    <location>
        <begin position="243"/>
        <end position="262"/>
    </location>
</feature>
<dbReference type="Proteomes" id="UP001597297">
    <property type="component" value="Unassembled WGS sequence"/>
</dbReference>
<dbReference type="Pfam" id="PF01235">
    <property type="entry name" value="Na_Ala_symp"/>
    <property type="match status" value="1"/>
</dbReference>
<protein>
    <submittedName>
        <fullName evidence="9">Alanine/glycine:cation symporter family protein</fullName>
    </submittedName>
</protein>
<evidence type="ECO:0000256" key="1">
    <source>
        <dbReference type="ARBA" id="ARBA00004651"/>
    </source>
</evidence>
<organism evidence="9 10">
    <name type="scientific">Rubritalea spongiae</name>
    <dbReference type="NCBI Taxonomy" id="430797"/>
    <lineage>
        <taxon>Bacteria</taxon>
        <taxon>Pseudomonadati</taxon>
        <taxon>Verrucomicrobiota</taxon>
        <taxon>Verrucomicrobiia</taxon>
        <taxon>Verrucomicrobiales</taxon>
        <taxon>Rubritaleaceae</taxon>
        <taxon>Rubritalea</taxon>
    </lineage>
</organism>
<feature type="transmembrane region" description="Helical" evidence="8">
    <location>
        <begin position="509"/>
        <end position="528"/>
    </location>
</feature>
<evidence type="ECO:0000256" key="5">
    <source>
        <dbReference type="ARBA" id="ARBA00022692"/>
    </source>
</evidence>
<feature type="transmembrane region" description="Helical" evidence="8">
    <location>
        <begin position="440"/>
        <end position="460"/>
    </location>
</feature>
<feature type="transmembrane region" description="Helical" evidence="8">
    <location>
        <begin position="216"/>
        <end position="234"/>
    </location>
</feature>
<keyword evidence="8" id="KW-0769">Symport</keyword>
<dbReference type="PRINTS" id="PR00175">
    <property type="entry name" value="NAALASMPORT"/>
</dbReference>
<dbReference type="RefSeq" id="WP_377095370.1">
    <property type="nucleotide sequence ID" value="NZ_JBHSJM010000001.1"/>
</dbReference>
<proteinExistence type="inferred from homology"/>
<reference evidence="10" key="1">
    <citation type="journal article" date="2019" name="Int. J. Syst. Evol. Microbiol.">
        <title>The Global Catalogue of Microorganisms (GCM) 10K type strain sequencing project: providing services to taxonomists for standard genome sequencing and annotation.</title>
        <authorList>
            <consortium name="The Broad Institute Genomics Platform"/>
            <consortium name="The Broad Institute Genome Sequencing Center for Infectious Disease"/>
            <person name="Wu L."/>
            <person name="Ma J."/>
        </authorList>
    </citation>
    <scope>NUCLEOTIDE SEQUENCE [LARGE SCALE GENOMIC DNA]</scope>
    <source>
        <strain evidence="10">JCM 16545</strain>
    </source>
</reference>
<evidence type="ECO:0000256" key="8">
    <source>
        <dbReference type="RuleBase" id="RU363064"/>
    </source>
</evidence>
<evidence type="ECO:0000256" key="7">
    <source>
        <dbReference type="ARBA" id="ARBA00023136"/>
    </source>
</evidence>
<evidence type="ECO:0000256" key="3">
    <source>
        <dbReference type="ARBA" id="ARBA00022448"/>
    </source>
</evidence>
<feature type="transmembrane region" description="Helical" evidence="8">
    <location>
        <begin position="481"/>
        <end position="503"/>
    </location>
</feature>
<evidence type="ECO:0000313" key="10">
    <source>
        <dbReference type="Proteomes" id="UP001597297"/>
    </source>
</evidence>
<dbReference type="PANTHER" id="PTHR30330">
    <property type="entry name" value="AGSS FAMILY TRANSPORTER, SODIUM-ALANINE"/>
    <property type="match status" value="1"/>
</dbReference>
<keyword evidence="10" id="KW-1185">Reference proteome</keyword>
<dbReference type="PANTHER" id="PTHR30330:SF3">
    <property type="entry name" value="TRANSCRIPTIONAL REGULATOR, LRP FAMILY"/>
    <property type="match status" value="1"/>
</dbReference>
<feature type="transmembrane region" description="Helical" evidence="8">
    <location>
        <begin position="327"/>
        <end position="350"/>
    </location>
</feature>
<dbReference type="InterPro" id="IPR001463">
    <property type="entry name" value="Na/Ala_symport"/>
</dbReference>
<gene>
    <name evidence="9" type="ORF">ACFSQZ_05365</name>
</gene>
<name>A0ABW5E0K2_9BACT</name>
<evidence type="ECO:0000313" key="9">
    <source>
        <dbReference type="EMBL" id="MFD2275889.1"/>
    </source>
</evidence>
<evidence type="ECO:0000256" key="2">
    <source>
        <dbReference type="ARBA" id="ARBA00009261"/>
    </source>
</evidence>
<dbReference type="NCBIfam" id="TIGR00835">
    <property type="entry name" value="agcS"/>
    <property type="match status" value="1"/>
</dbReference>
<keyword evidence="7 8" id="KW-0472">Membrane</keyword>
<feature type="transmembrane region" description="Helical" evidence="8">
    <location>
        <begin position="274"/>
        <end position="293"/>
    </location>
</feature>
<feature type="transmembrane region" description="Helical" evidence="8">
    <location>
        <begin position="26"/>
        <end position="56"/>
    </location>
</feature>
<accession>A0ABW5E0K2</accession>
<comment type="subcellular location">
    <subcellularLocation>
        <location evidence="1 8">Cell membrane</location>
        <topology evidence="1 8">Multi-pass membrane protein</topology>
    </subcellularLocation>
</comment>
<keyword evidence="3 8" id="KW-0813">Transport</keyword>
<comment type="similarity">
    <text evidence="2 8">Belongs to the alanine or glycine:cation symporter (AGCS) (TC 2.A.25) family.</text>
</comment>
<comment type="caution">
    <text evidence="9">The sequence shown here is derived from an EMBL/GenBank/DDBJ whole genome shotgun (WGS) entry which is preliminary data.</text>
</comment>
<sequence>MNSAFAAGGNGFDSALGGVADVLEAIIFYAIPVAGVSIPFVLVILAGTAIFLTIYFKFINVRCLGLAMRTVKGKYTEPDAAGQITHFQALTAALSATVGLGNIAGVAVAVGLGGPGATFWMILMGLCGMTTKFAECTLGLKYRQFDKNGDTHGGAMYYLRDGLAERGWSGLGKFLAVFFALMCVGGAIGAGNMFQANQAASQFADSFGVFQGGDKIYFGIIVAVVVGMVIIGGIKSIARVTSLLVPFMCGIYLIAALYILLVNATEIPSALQQIVEGAFSPVAIGGGFVGVLIQGIKRAAFSNEAGIGSAPIAHSAVKTNQPASEGLVALLEPFVDTVVVCTMTALVLVISGSWKVDGVTNAEAVPLYAKPALEQTMVKTLDEGTELRILSKETVGKGEDAVSYGEVLMDDERFWVPMADVKPVAGVQKTSLAFSGRFSWFPQVLSVAVVLFAISTMISWSYYGEQAVNYLFGIDNKIAEIIYKVAFCGFVVVGSVASVSNVVRVCDAMLFAMVLPNMIGVYFLLPVVKKEFAIFKRHAEKIDASAK</sequence>
<feature type="transmembrane region" description="Helical" evidence="8">
    <location>
        <begin position="174"/>
        <end position="196"/>
    </location>
</feature>
<dbReference type="EMBL" id="JBHUJC010000018">
    <property type="protein sequence ID" value="MFD2275889.1"/>
    <property type="molecule type" value="Genomic_DNA"/>
</dbReference>
<evidence type="ECO:0000256" key="4">
    <source>
        <dbReference type="ARBA" id="ARBA00022475"/>
    </source>
</evidence>
<keyword evidence="4 8" id="KW-1003">Cell membrane</keyword>
<evidence type="ECO:0000256" key="6">
    <source>
        <dbReference type="ARBA" id="ARBA00022989"/>
    </source>
</evidence>
<keyword evidence="6 8" id="KW-1133">Transmembrane helix</keyword>
<keyword evidence="5 8" id="KW-0812">Transmembrane</keyword>